<dbReference type="AlphaFoldDB" id="A0A160TUX6"/>
<dbReference type="EMBL" id="CZRL01000072">
    <property type="protein sequence ID" value="CUS51870.1"/>
    <property type="molecule type" value="Genomic_DNA"/>
</dbReference>
<keyword evidence="1" id="KW-0472">Membrane</keyword>
<accession>A0A160TUX6</accession>
<feature type="transmembrane region" description="Helical" evidence="1">
    <location>
        <begin position="12"/>
        <end position="37"/>
    </location>
</feature>
<gene>
    <name evidence="2" type="ORF">MGWOODY_XGa2051</name>
</gene>
<evidence type="ECO:0000256" key="1">
    <source>
        <dbReference type="SAM" id="Phobius"/>
    </source>
</evidence>
<reference evidence="2" key="1">
    <citation type="submission" date="2015-10" db="EMBL/GenBank/DDBJ databases">
        <authorList>
            <person name="Gilbert D.G."/>
        </authorList>
    </citation>
    <scope>NUCLEOTIDE SEQUENCE</scope>
</reference>
<sequence>MIEAVLLRDPPLVQACAMIFCTVYVVLIFIADMASILSNPRLRHPK</sequence>
<keyword evidence="1" id="KW-1133">Transmembrane helix</keyword>
<evidence type="ECO:0000313" key="2">
    <source>
        <dbReference type="EMBL" id="CUS51870.1"/>
    </source>
</evidence>
<protein>
    <submittedName>
        <fullName evidence="2">Nucleoside ABC transporter, permease protein 1</fullName>
    </submittedName>
</protein>
<proteinExistence type="predicted"/>
<organism evidence="2">
    <name type="scientific">hydrothermal vent metagenome</name>
    <dbReference type="NCBI Taxonomy" id="652676"/>
    <lineage>
        <taxon>unclassified sequences</taxon>
        <taxon>metagenomes</taxon>
        <taxon>ecological metagenomes</taxon>
    </lineage>
</organism>
<name>A0A160TUX6_9ZZZZ</name>
<keyword evidence="1" id="KW-0812">Transmembrane</keyword>